<gene>
    <name evidence="1" type="ORF">EKG35_02665</name>
</gene>
<comment type="caution">
    <text evidence="1">The sequence shown here is derived from an EMBL/GenBank/DDBJ whole genome shotgun (WGS) entry which is preliminary data.</text>
</comment>
<keyword evidence="2" id="KW-1185">Reference proteome</keyword>
<dbReference type="Pfam" id="PF05954">
    <property type="entry name" value="Phage_GPD"/>
    <property type="match status" value="1"/>
</dbReference>
<accession>A0A3S0JTX7</accession>
<evidence type="ECO:0000313" key="2">
    <source>
        <dbReference type="Proteomes" id="UP000276349"/>
    </source>
</evidence>
<dbReference type="AlphaFoldDB" id="A0A3S0JTX7"/>
<sequence>MDARKSYIEINYSGIDISKEVSSDLISFSYTDNASGEADNISISLKDEKKKWSGPWFPTKGDVINTVIHTTNWRKNGDKQHLPCGRFFVDEPEFSGRPRVITINAISSPLNSNFSNTERSKSWRNITLKAIATDIAKRAGLTVQFIGINNPRYPSIQQTEKTDSAFLSELCEKEGLAMKVTDRKIVIFDEEEFEKRKAVATYDESSSTVLDYSFKTTLSNTAYAGVNVKYYDSKLGRNIEFLFSIRDIDKEKDKVYQLNAKVRTGDEARRLAQKTLRKLNKTEYTGSLSVTLNIELLGASCINLKGFGVFDGKYYITKATHNVGGGSTTDLEIRRVLEGY</sequence>
<dbReference type="SUPFAM" id="SSF69279">
    <property type="entry name" value="Phage tail proteins"/>
    <property type="match status" value="1"/>
</dbReference>
<dbReference type="RefSeq" id="WP_126292772.1">
    <property type="nucleotide sequence ID" value="NZ_CP185866.1"/>
</dbReference>
<name>A0A3S0JTX7_9BACI</name>
<dbReference type="OrthoDB" id="9815473at2"/>
<evidence type="ECO:0000313" key="1">
    <source>
        <dbReference type="EMBL" id="RTQ95604.1"/>
    </source>
</evidence>
<reference evidence="1 2" key="1">
    <citation type="submission" date="2018-12" db="EMBL/GenBank/DDBJ databases">
        <authorList>
            <person name="Yu L."/>
        </authorList>
    </citation>
    <scope>NUCLEOTIDE SEQUENCE [LARGE SCALE GENOMIC DNA]</scope>
    <source>
        <strain evidence="1 2">S5H2222</strain>
    </source>
</reference>
<protein>
    <recommendedName>
        <fullName evidence="3">Late control protein</fullName>
    </recommendedName>
</protein>
<dbReference type="EMBL" id="RXNR01000005">
    <property type="protein sequence ID" value="RTQ95604.1"/>
    <property type="molecule type" value="Genomic_DNA"/>
</dbReference>
<dbReference type="Proteomes" id="UP000276349">
    <property type="component" value="Unassembled WGS sequence"/>
</dbReference>
<organism evidence="1 2">
    <name type="scientific">Lysinibacillus telephonicus</name>
    <dbReference type="NCBI Taxonomy" id="1714840"/>
    <lineage>
        <taxon>Bacteria</taxon>
        <taxon>Bacillati</taxon>
        <taxon>Bacillota</taxon>
        <taxon>Bacilli</taxon>
        <taxon>Bacillales</taxon>
        <taxon>Bacillaceae</taxon>
        <taxon>Lysinibacillus</taxon>
    </lineage>
</organism>
<proteinExistence type="predicted"/>
<evidence type="ECO:0008006" key="3">
    <source>
        <dbReference type="Google" id="ProtNLM"/>
    </source>
</evidence>